<evidence type="ECO:0000256" key="1">
    <source>
        <dbReference type="SAM" id="MobiDB-lite"/>
    </source>
</evidence>
<evidence type="ECO:0008006" key="6">
    <source>
        <dbReference type="Google" id="ProtNLM"/>
    </source>
</evidence>
<evidence type="ECO:0000256" key="2">
    <source>
        <dbReference type="SAM" id="Phobius"/>
    </source>
</evidence>
<feature type="chain" id="PRO_5035722155" description="Ig-like domain-containing protein" evidence="3">
    <location>
        <begin position="20"/>
        <end position="436"/>
    </location>
</feature>
<keyword evidence="2" id="KW-0472">Membrane</keyword>
<sequence>MDAIQIVVVILILWNVASGEDESIPEVVNIKEGSTATLNCSGETNITIGVISWAIIGNGSREAIVTSDMSDESTPECNKENVIKGLSNCMVFSTVNSHTFTSQLTLRNLTSDSRHAVIECIMVEEDEYDENSDTIWIMQSYELNLYFLSTDVKCSASLDVQHSINVFCKASKVYPDITCRIFPQIEKPFPKLDSESRVRKLPEINNVMHIKRQLEISVAYYETSCSSIYYPTEPGRYQFQIEMYNNKANAKPIATITTHFIEVIDVGAYHKQSSYGNETNTAFYTLIVSILIFAVSVFLIVSWLIWIRRRSFHCSSTTTTQNNEYESITYNVQDPTMCKIPVCSSDEGYGESTGGDVLVSDSEADEETHPQKLLNERGYVLNLTIPNAHMYPTASNAYIDPITPTSTLSRSSREPREGELFISNDNKNETHSKLCL</sequence>
<feature type="compositionally biased region" description="Basic and acidic residues" evidence="1">
    <location>
        <begin position="426"/>
        <end position="436"/>
    </location>
</feature>
<keyword evidence="5" id="KW-1185">Reference proteome</keyword>
<feature type="transmembrane region" description="Helical" evidence="2">
    <location>
        <begin position="282"/>
        <end position="306"/>
    </location>
</feature>
<evidence type="ECO:0000256" key="3">
    <source>
        <dbReference type="SAM" id="SignalP"/>
    </source>
</evidence>
<evidence type="ECO:0000313" key="4">
    <source>
        <dbReference type="EMBL" id="CAG5135453.1"/>
    </source>
</evidence>
<evidence type="ECO:0000313" key="5">
    <source>
        <dbReference type="Proteomes" id="UP000678393"/>
    </source>
</evidence>
<feature type="signal peptide" evidence="3">
    <location>
        <begin position="1"/>
        <end position="19"/>
    </location>
</feature>
<dbReference type="AlphaFoldDB" id="A0A8S4A0S3"/>
<reference evidence="4" key="1">
    <citation type="submission" date="2021-04" db="EMBL/GenBank/DDBJ databases">
        <authorList>
            <consortium name="Molecular Ecology Group"/>
        </authorList>
    </citation>
    <scope>NUCLEOTIDE SEQUENCE</scope>
</reference>
<organism evidence="4 5">
    <name type="scientific">Candidula unifasciata</name>
    <dbReference type="NCBI Taxonomy" id="100452"/>
    <lineage>
        <taxon>Eukaryota</taxon>
        <taxon>Metazoa</taxon>
        <taxon>Spiralia</taxon>
        <taxon>Lophotrochozoa</taxon>
        <taxon>Mollusca</taxon>
        <taxon>Gastropoda</taxon>
        <taxon>Heterobranchia</taxon>
        <taxon>Euthyneura</taxon>
        <taxon>Panpulmonata</taxon>
        <taxon>Eupulmonata</taxon>
        <taxon>Stylommatophora</taxon>
        <taxon>Helicina</taxon>
        <taxon>Helicoidea</taxon>
        <taxon>Geomitridae</taxon>
        <taxon>Candidula</taxon>
    </lineage>
</organism>
<comment type="caution">
    <text evidence="4">The sequence shown here is derived from an EMBL/GenBank/DDBJ whole genome shotgun (WGS) entry which is preliminary data.</text>
</comment>
<dbReference type="EMBL" id="CAJHNH020008312">
    <property type="protein sequence ID" value="CAG5135453.1"/>
    <property type="molecule type" value="Genomic_DNA"/>
</dbReference>
<name>A0A8S4A0S3_9EUPU</name>
<keyword evidence="3" id="KW-0732">Signal</keyword>
<dbReference type="Proteomes" id="UP000678393">
    <property type="component" value="Unassembled WGS sequence"/>
</dbReference>
<protein>
    <recommendedName>
        <fullName evidence="6">Ig-like domain-containing protein</fullName>
    </recommendedName>
</protein>
<keyword evidence="2" id="KW-1133">Transmembrane helix</keyword>
<gene>
    <name evidence="4" type="ORF">CUNI_LOCUS21011</name>
</gene>
<accession>A0A8S4A0S3</accession>
<proteinExistence type="predicted"/>
<feature type="region of interest" description="Disordered" evidence="1">
    <location>
        <begin position="405"/>
        <end position="436"/>
    </location>
</feature>
<keyword evidence="2" id="KW-0812">Transmembrane</keyword>